<evidence type="ECO:0000313" key="2">
    <source>
        <dbReference type="Proteomes" id="UP000438182"/>
    </source>
</evidence>
<proteinExistence type="predicted"/>
<dbReference type="EMBL" id="WSTA01000116">
    <property type="protein sequence ID" value="MWC00246.1"/>
    <property type="molecule type" value="Genomic_DNA"/>
</dbReference>
<reference evidence="1 2" key="1">
    <citation type="submission" date="2019-12" db="EMBL/GenBank/DDBJ databases">
        <authorList>
            <person name="Kim Y.S."/>
        </authorList>
    </citation>
    <scope>NUCLEOTIDE SEQUENCE [LARGE SCALE GENOMIC DNA]</scope>
    <source>
        <strain evidence="1 2">MMS17-SY077</strain>
    </source>
</reference>
<sequence length="186" mass="21037">MTTDLLVRSIATLLSIGEVPPPVGELGEIHGFVRDHRAGNAPTIHEIWTSAYAGCWETWSPEFAERRIYNPVDGVLVTEKGRRDELPVTPGQKRSFPPAVQLAFPLRLPIWGRQPIDTWRMTEASSSGMETTIELRRLHGEKDTGKLLLHESGLPRALQTPDRTLELLEWEPLFAHPDFWWGANRA</sequence>
<organism evidence="1 2">
    <name type="scientific">Agromyces seonyuensis</name>
    <dbReference type="NCBI Taxonomy" id="2662446"/>
    <lineage>
        <taxon>Bacteria</taxon>
        <taxon>Bacillati</taxon>
        <taxon>Actinomycetota</taxon>
        <taxon>Actinomycetes</taxon>
        <taxon>Micrococcales</taxon>
        <taxon>Microbacteriaceae</taxon>
        <taxon>Agromyces</taxon>
    </lineage>
</organism>
<evidence type="ECO:0000313" key="1">
    <source>
        <dbReference type="EMBL" id="MWC00246.1"/>
    </source>
</evidence>
<dbReference type="RefSeq" id="WP_160426885.1">
    <property type="nucleotide sequence ID" value="NZ_WSTA01000116.1"/>
</dbReference>
<comment type="caution">
    <text evidence="1">The sequence shown here is derived from an EMBL/GenBank/DDBJ whole genome shotgun (WGS) entry which is preliminary data.</text>
</comment>
<protein>
    <submittedName>
        <fullName evidence="1">Uncharacterized protein</fullName>
    </submittedName>
</protein>
<keyword evidence="2" id="KW-1185">Reference proteome</keyword>
<dbReference type="Proteomes" id="UP000438182">
    <property type="component" value="Unassembled WGS sequence"/>
</dbReference>
<name>A0A6I4P5D9_9MICO</name>
<accession>A0A6I4P5D9</accession>
<gene>
    <name evidence="1" type="ORF">GB864_17030</name>
</gene>
<dbReference type="AlphaFoldDB" id="A0A6I4P5D9"/>